<dbReference type="AlphaFoldDB" id="A0A803QFS7"/>
<dbReference type="SUPFAM" id="SSF56672">
    <property type="entry name" value="DNA/RNA polymerases"/>
    <property type="match status" value="1"/>
</dbReference>
<reference evidence="1" key="2">
    <citation type="submission" date="2021-03" db="UniProtKB">
        <authorList>
            <consortium name="EnsemblPlants"/>
        </authorList>
    </citation>
    <scope>IDENTIFICATION</scope>
</reference>
<dbReference type="EnsemblPlants" id="evm.model.09.326">
    <property type="protein sequence ID" value="cds.evm.model.09.326"/>
    <property type="gene ID" value="evm.TU.09.326"/>
</dbReference>
<dbReference type="Proteomes" id="UP000596661">
    <property type="component" value="Chromosome 9"/>
</dbReference>
<sequence>MLLNETGYLGAKPVSTPMEPNLKLSSTDGQLLSNPTSYGSLIGRLLYLTITRPNLSYVVNRLSQYLASPRKPHLTAAQRILQYLKTTPGQGLFFSSKVEPQISAYAETSLSIKIFSDVDWGSCIDTRRSISEAEYRAMEHATCEITWILAILKDFNISHSTLAVLYCDNDAAIHIYQNPVFHEHTKHVDIDCHIVWEKVQQGKLKMLHVFSNNNLADIFTKALFLVAFKDIIFKMGVKDLYTPS</sequence>
<organism evidence="1 2">
    <name type="scientific">Cannabis sativa</name>
    <name type="common">Hemp</name>
    <name type="synonym">Marijuana</name>
    <dbReference type="NCBI Taxonomy" id="3483"/>
    <lineage>
        <taxon>Eukaryota</taxon>
        <taxon>Viridiplantae</taxon>
        <taxon>Streptophyta</taxon>
        <taxon>Embryophyta</taxon>
        <taxon>Tracheophyta</taxon>
        <taxon>Spermatophyta</taxon>
        <taxon>Magnoliopsida</taxon>
        <taxon>eudicotyledons</taxon>
        <taxon>Gunneridae</taxon>
        <taxon>Pentapetalae</taxon>
        <taxon>rosids</taxon>
        <taxon>fabids</taxon>
        <taxon>Rosales</taxon>
        <taxon>Cannabaceae</taxon>
        <taxon>Cannabis</taxon>
    </lineage>
</organism>
<dbReference type="PANTHER" id="PTHR11439">
    <property type="entry name" value="GAG-POL-RELATED RETROTRANSPOSON"/>
    <property type="match status" value="1"/>
</dbReference>
<protein>
    <recommendedName>
        <fullName evidence="3">Retrovirus-related Pol polyprotein from transposon RE1</fullName>
    </recommendedName>
</protein>
<dbReference type="PANTHER" id="PTHR11439:SF463">
    <property type="entry name" value="REVERSE TRANSCRIPTASE TY1_COPIA-TYPE DOMAIN-CONTAINING PROTEIN"/>
    <property type="match status" value="1"/>
</dbReference>
<reference evidence="1" key="1">
    <citation type="submission" date="2018-11" db="EMBL/GenBank/DDBJ databases">
        <authorList>
            <person name="Grassa J C."/>
        </authorList>
    </citation>
    <scope>NUCLEOTIDE SEQUENCE [LARGE SCALE GENOMIC DNA]</scope>
</reference>
<name>A0A803QFS7_CANSA</name>
<dbReference type="CDD" id="cd09272">
    <property type="entry name" value="RNase_HI_RT_Ty1"/>
    <property type="match status" value="1"/>
</dbReference>
<accession>A0A803QFS7</accession>
<dbReference type="InterPro" id="IPR043502">
    <property type="entry name" value="DNA/RNA_pol_sf"/>
</dbReference>
<evidence type="ECO:0000313" key="1">
    <source>
        <dbReference type="EnsemblPlants" id="cds.evm.model.09.326"/>
    </source>
</evidence>
<evidence type="ECO:0008006" key="3">
    <source>
        <dbReference type="Google" id="ProtNLM"/>
    </source>
</evidence>
<evidence type="ECO:0000313" key="2">
    <source>
        <dbReference type="Proteomes" id="UP000596661"/>
    </source>
</evidence>
<keyword evidence="2" id="KW-1185">Reference proteome</keyword>
<dbReference type="EMBL" id="UZAU01000723">
    <property type="status" value="NOT_ANNOTATED_CDS"/>
    <property type="molecule type" value="Genomic_DNA"/>
</dbReference>
<proteinExistence type="predicted"/>
<dbReference type="OMA" id="MEHATCE"/>
<dbReference type="Gramene" id="evm.model.09.326">
    <property type="protein sequence ID" value="cds.evm.model.09.326"/>
    <property type="gene ID" value="evm.TU.09.326"/>
</dbReference>